<dbReference type="AlphaFoldDB" id="A0A921K8I9"/>
<name>A0A921K8I9_9MICC</name>
<dbReference type="Proteomes" id="UP000703315">
    <property type="component" value="Unassembled WGS sequence"/>
</dbReference>
<dbReference type="InterPro" id="IPR040442">
    <property type="entry name" value="Pyrv_kinase-like_dom_sf"/>
</dbReference>
<dbReference type="EMBL" id="DYXC01000155">
    <property type="protein sequence ID" value="HJF15787.1"/>
    <property type="molecule type" value="Genomic_DNA"/>
</dbReference>
<reference evidence="1" key="1">
    <citation type="journal article" date="2021" name="PeerJ">
        <title>Extensive microbial diversity within the chicken gut microbiome revealed by metagenomics and culture.</title>
        <authorList>
            <person name="Gilroy R."/>
            <person name="Ravi A."/>
            <person name="Getino M."/>
            <person name="Pursley I."/>
            <person name="Horton D.L."/>
            <person name="Alikhan N.F."/>
            <person name="Baker D."/>
            <person name="Gharbi K."/>
            <person name="Hall N."/>
            <person name="Watson M."/>
            <person name="Adriaenssens E.M."/>
            <person name="Foster-Nyarko E."/>
            <person name="Jarju S."/>
            <person name="Secka A."/>
            <person name="Antonio M."/>
            <person name="Oren A."/>
            <person name="Chaudhuri R.R."/>
            <person name="La Ragione R."/>
            <person name="Hildebrand F."/>
            <person name="Pallen M.J."/>
        </authorList>
    </citation>
    <scope>NUCLEOTIDE SEQUENCE</scope>
    <source>
        <strain evidence="1">ChiHjej13B12-14962</strain>
    </source>
</reference>
<dbReference type="Gene3D" id="3.20.20.60">
    <property type="entry name" value="Phosphoenolpyruvate-binding domains"/>
    <property type="match status" value="1"/>
</dbReference>
<protein>
    <submittedName>
        <fullName evidence="1">2-dehydro-3-deoxyglucarate aldolase</fullName>
    </submittedName>
</protein>
<proteinExistence type="predicted"/>
<reference evidence="1" key="2">
    <citation type="submission" date="2021-09" db="EMBL/GenBank/DDBJ databases">
        <authorList>
            <person name="Gilroy R."/>
        </authorList>
    </citation>
    <scope>NUCLEOTIDE SEQUENCE</scope>
    <source>
        <strain evidence="1">ChiHjej13B12-14962</strain>
    </source>
</reference>
<accession>A0A921K8I9</accession>
<evidence type="ECO:0000313" key="2">
    <source>
        <dbReference type="Proteomes" id="UP000703315"/>
    </source>
</evidence>
<gene>
    <name evidence="1" type="ORF">K8V32_13515</name>
</gene>
<comment type="caution">
    <text evidence="1">The sequence shown here is derived from an EMBL/GenBank/DDBJ whole genome shotgun (WGS) entry which is preliminary data.</text>
</comment>
<sequence length="52" mass="5405">AGVNAFNPDQAQDYVDAGADFVNVGADVALLARATEQLAAKWTTVDTATTSY</sequence>
<evidence type="ECO:0000313" key="1">
    <source>
        <dbReference type="EMBL" id="HJF15787.1"/>
    </source>
</evidence>
<feature type="non-terminal residue" evidence="1">
    <location>
        <position position="1"/>
    </location>
</feature>
<organism evidence="1 2">
    <name type="scientific">Enteractinococcus helveticum</name>
    <dbReference type="NCBI Taxonomy" id="1837282"/>
    <lineage>
        <taxon>Bacteria</taxon>
        <taxon>Bacillati</taxon>
        <taxon>Actinomycetota</taxon>
        <taxon>Actinomycetes</taxon>
        <taxon>Micrococcales</taxon>
        <taxon>Micrococcaceae</taxon>
    </lineage>
</organism>